<gene>
    <name evidence="1" type="ORF">Zuri_25</name>
</gene>
<accession>A0A5C1K5V6</accession>
<organism evidence="1 2">
    <name type="scientific">Pseudomonas phage Zuri</name>
    <dbReference type="NCBI Taxonomy" id="2604899"/>
    <lineage>
        <taxon>Viruses</taxon>
        <taxon>Duplodnaviria</taxon>
        <taxon>Heunggongvirae</taxon>
        <taxon>Uroviricota</taxon>
        <taxon>Caudoviricetes</taxon>
        <taxon>Schitoviridae</taxon>
        <taxon>Zurivirus</taxon>
        <taxon>Zurivirus zuri</taxon>
    </lineage>
</organism>
<dbReference type="Proteomes" id="UP000322075">
    <property type="component" value="Segment"/>
</dbReference>
<name>A0A5C1K5V6_9CAUD</name>
<reference evidence="1" key="1">
    <citation type="submission" date="2019-04" db="EMBL/GenBank/DDBJ databases">
        <authorList>
            <person name="Assadpour T."/>
            <person name="Ahmed J."/>
            <person name="Anderson S."/>
            <person name="Espinosa K."/>
            <person name="Gadsden T."/>
            <person name="Graham A."/>
            <person name="Hajjar W."/>
            <person name="Howard T."/>
            <person name="Lacafta O."/>
            <person name="Matney K."/>
            <person name="Matsen K."/>
            <person name="Osu J."/>
            <person name="Rupe E."/>
            <person name="Sang H."/>
            <person name="Wadi S."/>
            <person name="McNeal J."/>
            <person name="Temple L."/>
        </authorList>
    </citation>
    <scope>NUCLEOTIDE SEQUENCE [LARGE SCALE GENOMIC DNA]</scope>
</reference>
<proteinExistence type="predicted"/>
<protein>
    <submittedName>
        <fullName evidence="1">Uncharacterized protein</fullName>
    </submittedName>
</protein>
<dbReference type="EMBL" id="MK863032">
    <property type="protein sequence ID" value="QEM41122.1"/>
    <property type="molecule type" value="Genomic_DNA"/>
</dbReference>
<evidence type="ECO:0000313" key="2">
    <source>
        <dbReference type="Proteomes" id="UP000322075"/>
    </source>
</evidence>
<evidence type="ECO:0000313" key="1">
    <source>
        <dbReference type="EMBL" id="QEM41122.1"/>
    </source>
</evidence>
<sequence>MAQETDQHLPVTMQELYEYMKDVLDHFGLRFHEMDKVRVGIHVSQTTAQLIFSYGNKSHHIDIIAK</sequence>
<keyword evidence="2" id="KW-1185">Reference proteome</keyword>